<dbReference type="Gene3D" id="3.40.50.2300">
    <property type="match status" value="2"/>
</dbReference>
<sequence length="344" mass="36750">MDDHTPGPRSGRPPTSTDVARAAGVSQATVSYVLNDAPGVRISQETRVKVREAAERLGYAPHASARVLRTGRSDIVLIPTSTIPVGRLVAELDMAMSERLRRLGHTVVHFGDPRSRGVAAARVWAEWRPAAVFVEAHRLTAAAVSQLYAAGVATVLAFGPEPSPYAPTFVFDDGNVGACAAEHLIARGSAALAAVVPTEHGLDGFGLRRLEGVARVARAHDVPVARVDLPFDEERANEIATGWTRDPGARPDGVFAYNDEYAMLLMRALQDAGLDIPGDIAVVGADDLPLAPLLRPRLSSVRVLTDITPDDLAERLAKMIADGERDPATTIRASRTEMIVRESS</sequence>
<dbReference type="Pfam" id="PF13377">
    <property type="entry name" value="Peripla_BP_3"/>
    <property type="match status" value="1"/>
</dbReference>
<dbReference type="GO" id="GO:0003700">
    <property type="term" value="F:DNA-binding transcription factor activity"/>
    <property type="evidence" value="ECO:0007669"/>
    <property type="project" value="TreeGrafter"/>
</dbReference>
<dbReference type="Proteomes" id="UP000669179">
    <property type="component" value="Unassembled WGS sequence"/>
</dbReference>
<dbReference type="InterPro" id="IPR010982">
    <property type="entry name" value="Lambda_DNA-bd_dom_sf"/>
</dbReference>
<keyword evidence="1" id="KW-0805">Transcription regulation</keyword>
<dbReference type="PROSITE" id="PS50932">
    <property type="entry name" value="HTH_LACI_2"/>
    <property type="match status" value="1"/>
</dbReference>
<reference evidence="5" key="1">
    <citation type="submission" date="2021-03" db="EMBL/GenBank/DDBJ databases">
        <authorList>
            <person name="Kanchanasin P."/>
            <person name="Saeng-In P."/>
            <person name="Phongsopitanun W."/>
            <person name="Yuki M."/>
            <person name="Kudo T."/>
            <person name="Ohkuma M."/>
            <person name="Tanasupawat S."/>
        </authorList>
    </citation>
    <scope>NUCLEOTIDE SEQUENCE</scope>
    <source>
        <strain evidence="5">GKU 128</strain>
    </source>
</reference>
<comment type="caution">
    <text evidence="5">The sequence shown here is derived from an EMBL/GenBank/DDBJ whole genome shotgun (WGS) entry which is preliminary data.</text>
</comment>
<dbReference type="InterPro" id="IPR000843">
    <property type="entry name" value="HTH_LacI"/>
</dbReference>
<evidence type="ECO:0000313" key="5">
    <source>
        <dbReference type="EMBL" id="MBO2447507.1"/>
    </source>
</evidence>
<dbReference type="RefSeq" id="WP_208255151.1">
    <property type="nucleotide sequence ID" value="NZ_JAGEOJ010000004.1"/>
</dbReference>
<dbReference type="SMART" id="SM00354">
    <property type="entry name" value="HTH_LACI"/>
    <property type="match status" value="1"/>
</dbReference>
<dbReference type="Pfam" id="PF00356">
    <property type="entry name" value="LacI"/>
    <property type="match status" value="1"/>
</dbReference>
<keyword evidence="6" id="KW-1185">Reference proteome</keyword>
<dbReference type="SUPFAM" id="SSF53822">
    <property type="entry name" value="Periplasmic binding protein-like I"/>
    <property type="match status" value="1"/>
</dbReference>
<dbReference type="CDD" id="cd01392">
    <property type="entry name" value="HTH_LacI"/>
    <property type="match status" value="1"/>
</dbReference>
<dbReference type="InterPro" id="IPR028082">
    <property type="entry name" value="Peripla_BP_I"/>
</dbReference>
<dbReference type="SUPFAM" id="SSF47413">
    <property type="entry name" value="lambda repressor-like DNA-binding domains"/>
    <property type="match status" value="1"/>
</dbReference>
<evidence type="ECO:0000256" key="3">
    <source>
        <dbReference type="ARBA" id="ARBA00023163"/>
    </source>
</evidence>
<dbReference type="PANTHER" id="PTHR30146">
    <property type="entry name" value="LACI-RELATED TRANSCRIPTIONAL REPRESSOR"/>
    <property type="match status" value="1"/>
</dbReference>
<keyword evidence="2 5" id="KW-0238">DNA-binding</keyword>
<protein>
    <submittedName>
        <fullName evidence="5">LacI family DNA-binding transcriptional regulator</fullName>
    </submittedName>
</protein>
<accession>A0A939P7W6</accession>
<keyword evidence="3" id="KW-0804">Transcription</keyword>
<feature type="domain" description="HTH lacI-type" evidence="4">
    <location>
        <begin position="14"/>
        <end position="70"/>
    </location>
</feature>
<dbReference type="EMBL" id="JAGEOJ010000004">
    <property type="protein sequence ID" value="MBO2447507.1"/>
    <property type="molecule type" value="Genomic_DNA"/>
</dbReference>
<organism evidence="5 6">
    <name type="scientific">Actinomadura barringtoniae</name>
    <dbReference type="NCBI Taxonomy" id="1427535"/>
    <lineage>
        <taxon>Bacteria</taxon>
        <taxon>Bacillati</taxon>
        <taxon>Actinomycetota</taxon>
        <taxon>Actinomycetes</taxon>
        <taxon>Streptosporangiales</taxon>
        <taxon>Thermomonosporaceae</taxon>
        <taxon>Actinomadura</taxon>
    </lineage>
</organism>
<proteinExistence type="predicted"/>
<evidence type="ECO:0000259" key="4">
    <source>
        <dbReference type="PROSITE" id="PS50932"/>
    </source>
</evidence>
<dbReference type="Gene3D" id="1.10.260.40">
    <property type="entry name" value="lambda repressor-like DNA-binding domains"/>
    <property type="match status" value="1"/>
</dbReference>
<evidence type="ECO:0000313" key="6">
    <source>
        <dbReference type="Proteomes" id="UP000669179"/>
    </source>
</evidence>
<gene>
    <name evidence="5" type="ORF">J4573_10445</name>
</gene>
<dbReference type="CDD" id="cd06267">
    <property type="entry name" value="PBP1_LacI_sugar_binding-like"/>
    <property type="match status" value="1"/>
</dbReference>
<evidence type="ECO:0000256" key="1">
    <source>
        <dbReference type="ARBA" id="ARBA00023015"/>
    </source>
</evidence>
<dbReference type="GO" id="GO:0000976">
    <property type="term" value="F:transcription cis-regulatory region binding"/>
    <property type="evidence" value="ECO:0007669"/>
    <property type="project" value="TreeGrafter"/>
</dbReference>
<dbReference type="InterPro" id="IPR046335">
    <property type="entry name" value="LacI/GalR-like_sensor"/>
</dbReference>
<dbReference type="PANTHER" id="PTHR30146:SF153">
    <property type="entry name" value="LACTOSE OPERON REPRESSOR"/>
    <property type="match status" value="1"/>
</dbReference>
<name>A0A939P7W6_9ACTN</name>
<evidence type="ECO:0000256" key="2">
    <source>
        <dbReference type="ARBA" id="ARBA00023125"/>
    </source>
</evidence>
<dbReference type="AlphaFoldDB" id="A0A939P7W6"/>